<organism evidence="1 2">
    <name type="scientific">Linnemannia schmuckeri</name>
    <dbReference type="NCBI Taxonomy" id="64567"/>
    <lineage>
        <taxon>Eukaryota</taxon>
        <taxon>Fungi</taxon>
        <taxon>Fungi incertae sedis</taxon>
        <taxon>Mucoromycota</taxon>
        <taxon>Mortierellomycotina</taxon>
        <taxon>Mortierellomycetes</taxon>
        <taxon>Mortierellales</taxon>
        <taxon>Mortierellaceae</taxon>
        <taxon>Linnemannia</taxon>
    </lineage>
</organism>
<evidence type="ECO:0000313" key="1">
    <source>
        <dbReference type="EMBL" id="KAF9156615.1"/>
    </source>
</evidence>
<keyword evidence="2" id="KW-1185">Reference proteome</keyword>
<dbReference type="InterPro" id="IPR032675">
    <property type="entry name" value="LRR_dom_sf"/>
</dbReference>
<dbReference type="EMBL" id="JAAAUQ010000018">
    <property type="protein sequence ID" value="KAF9156615.1"/>
    <property type="molecule type" value="Genomic_DNA"/>
</dbReference>
<reference evidence="1" key="1">
    <citation type="journal article" date="2020" name="Fungal Divers.">
        <title>Resolving the Mortierellaceae phylogeny through synthesis of multi-gene phylogenetics and phylogenomics.</title>
        <authorList>
            <person name="Vandepol N."/>
            <person name="Liber J."/>
            <person name="Desiro A."/>
            <person name="Na H."/>
            <person name="Kennedy M."/>
            <person name="Barry K."/>
            <person name="Grigoriev I.V."/>
            <person name="Miller A.N."/>
            <person name="O'Donnell K."/>
            <person name="Stajich J.E."/>
            <person name="Bonito G."/>
        </authorList>
    </citation>
    <scope>NUCLEOTIDE SEQUENCE</scope>
    <source>
        <strain evidence="1">NRRL 6426</strain>
    </source>
</reference>
<dbReference type="SUPFAM" id="SSF52047">
    <property type="entry name" value="RNI-like"/>
    <property type="match status" value="1"/>
</dbReference>
<name>A0A9P5S6U1_9FUNG</name>
<gene>
    <name evidence="1" type="ORF">BG015_003583</name>
</gene>
<accession>A0A9P5S6U1</accession>
<dbReference type="Proteomes" id="UP000748756">
    <property type="component" value="Unassembled WGS sequence"/>
</dbReference>
<comment type="caution">
    <text evidence="1">The sequence shown here is derived from an EMBL/GenBank/DDBJ whole genome shotgun (WGS) entry which is preliminary data.</text>
</comment>
<evidence type="ECO:0000313" key="2">
    <source>
        <dbReference type="Proteomes" id="UP000748756"/>
    </source>
</evidence>
<dbReference type="AlphaFoldDB" id="A0A9P5S6U1"/>
<proteinExistence type="predicted"/>
<dbReference type="Gene3D" id="3.80.10.10">
    <property type="entry name" value="Ribonuclease Inhibitor"/>
    <property type="match status" value="1"/>
</dbReference>
<protein>
    <submittedName>
        <fullName evidence="1">Uncharacterized protein</fullName>
    </submittedName>
</protein>
<sequence length="123" mass="14154">MLSATPKPTSFYYYNHANVRTETIRSIVERSSRLQHLVLKEYIGSRKILLQFLLNNCPDLKTIDLSGNTYHYNPHLNTSSPASWTQCTRLKELGLYRFGGSKMTDPRWNISSTPFLVSEPSKN</sequence>